<accession>A0A239ZRT1</accession>
<reference evidence="1 2" key="1">
    <citation type="submission" date="2017-06" db="EMBL/GenBank/DDBJ databases">
        <authorList>
            <consortium name="Pathogen Informatics"/>
        </authorList>
    </citation>
    <scope>NUCLEOTIDE SEQUENCE [LARGE SCALE GENOMIC DNA]</scope>
    <source>
        <strain evidence="1 2">NCTC13839</strain>
    </source>
</reference>
<dbReference type="Proteomes" id="UP000242084">
    <property type="component" value="Chromosome 1"/>
</dbReference>
<protein>
    <recommendedName>
        <fullName evidence="3">YueH-like protein</fullName>
    </recommendedName>
</protein>
<proteinExistence type="predicted"/>
<gene>
    <name evidence="1" type="ORF">SAMEA4384403_01837</name>
</gene>
<dbReference type="Pfam" id="PF14166">
    <property type="entry name" value="YueH"/>
    <property type="match status" value="1"/>
</dbReference>
<dbReference type="InterPro" id="IPR020260">
    <property type="entry name" value="Uncharacterised_YueH"/>
</dbReference>
<keyword evidence="2" id="KW-1185">Reference proteome</keyword>
<evidence type="ECO:0008006" key="3">
    <source>
        <dbReference type="Google" id="ProtNLM"/>
    </source>
</evidence>
<dbReference type="KEGG" id="sste:SAMEA4384403_1837"/>
<dbReference type="RefSeq" id="WP_095088824.1">
    <property type="nucleotide sequence ID" value="NZ_BMDM01000001.1"/>
</dbReference>
<sequence>MKIRESHSQKSNFKVYIYENKKEEYFVISIPDLFWSIKVDYDLYGESLIEHLYLHLFNVLDEDESEELANRISQWTSEL</sequence>
<evidence type="ECO:0000313" key="1">
    <source>
        <dbReference type="EMBL" id="SNV73805.1"/>
    </source>
</evidence>
<dbReference type="AlphaFoldDB" id="A0A239ZRT1"/>
<dbReference type="EMBL" id="LT906462">
    <property type="protein sequence ID" value="SNV73805.1"/>
    <property type="molecule type" value="Genomic_DNA"/>
</dbReference>
<organism evidence="1 2">
    <name type="scientific">Mammaliicoccus stepanovicii</name>
    <dbReference type="NCBI Taxonomy" id="643214"/>
    <lineage>
        <taxon>Bacteria</taxon>
        <taxon>Bacillati</taxon>
        <taxon>Bacillota</taxon>
        <taxon>Bacilli</taxon>
        <taxon>Bacillales</taxon>
        <taxon>Staphylococcaceae</taxon>
        <taxon>Mammaliicoccus</taxon>
    </lineage>
</organism>
<dbReference type="OrthoDB" id="2390431at2"/>
<name>A0A239ZRT1_9STAP</name>
<evidence type="ECO:0000313" key="2">
    <source>
        <dbReference type="Proteomes" id="UP000242084"/>
    </source>
</evidence>